<organism evidence="5 6">
    <name type="scientific">Umezawaea endophytica</name>
    <dbReference type="NCBI Taxonomy" id="1654476"/>
    <lineage>
        <taxon>Bacteria</taxon>
        <taxon>Bacillati</taxon>
        <taxon>Actinomycetota</taxon>
        <taxon>Actinomycetes</taxon>
        <taxon>Pseudonocardiales</taxon>
        <taxon>Pseudonocardiaceae</taxon>
        <taxon>Umezawaea</taxon>
    </lineage>
</organism>
<proteinExistence type="predicted"/>
<name>A0A9X2VTJ8_9PSEU</name>
<dbReference type="InterPro" id="IPR041698">
    <property type="entry name" value="Methyltransf_25"/>
</dbReference>
<dbReference type="SUPFAM" id="SSF53335">
    <property type="entry name" value="S-adenosyl-L-methionine-dependent methyltransferases"/>
    <property type="match status" value="1"/>
</dbReference>
<evidence type="ECO:0000313" key="6">
    <source>
        <dbReference type="Proteomes" id="UP001141259"/>
    </source>
</evidence>
<dbReference type="GO" id="GO:0032259">
    <property type="term" value="P:methylation"/>
    <property type="evidence" value="ECO:0007669"/>
    <property type="project" value="UniProtKB-KW"/>
</dbReference>
<dbReference type="Pfam" id="PF13649">
    <property type="entry name" value="Methyltransf_25"/>
    <property type="match status" value="1"/>
</dbReference>
<reference evidence="5" key="1">
    <citation type="submission" date="2022-08" db="EMBL/GenBank/DDBJ databases">
        <authorList>
            <person name="Tistechok S."/>
            <person name="Samborskyy M."/>
            <person name="Roman I."/>
        </authorList>
    </citation>
    <scope>NUCLEOTIDE SEQUENCE</scope>
    <source>
        <strain evidence="5">DSM 103496</strain>
    </source>
</reference>
<protein>
    <submittedName>
        <fullName evidence="5">Methyltransferase domain-containing protein</fullName>
    </submittedName>
</protein>
<sequence>MSEEFWDAHYRARAGVWLGRANAVLVDVVASLPPGTALDLGCAEGADAVWLAARGWRVTAADVSPTALARAAAHAVDAGVEVDLQHHDLARTFPEGTFDLVSAQYLQSPLDFPRAEVLRKAANAVTPGGLLLVVEHGSVAPWSWNQDAEFPTPEESLAEIGLDRTAWRVERLGAPQREAIGPNRQTATVADIVIALRRV</sequence>
<keyword evidence="3" id="KW-0949">S-adenosyl-L-methionine</keyword>
<evidence type="ECO:0000259" key="4">
    <source>
        <dbReference type="Pfam" id="PF13649"/>
    </source>
</evidence>
<keyword evidence="1 5" id="KW-0489">Methyltransferase</keyword>
<dbReference type="EMBL" id="JANYMP010000017">
    <property type="protein sequence ID" value="MCS7481313.1"/>
    <property type="molecule type" value="Genomic_DNA"/>
</dbReference>
<dbReference type="InterPro" id="IPR029063">
    <property type="entry name" value="SAM-dependent_MTases_sf"/>
</dbReference>
<keyword evidence="2" id="KW-0808">Transferase</keyword>
<dbReference type="GO" id="GO:0008168">
    <property type="term" value="F:methyltransferase activity"/>
    <property type="evidence" value="ECO:0007669"/>
    <property type="project" value="UniProtKB-KW"/>
</dbReference>
<dbReference type="PANTHER" id="PTHR43464:SF19">
    <property type="entry name" value="UBIQUINONE BIOSYNTHESIS O-METHYLTRANSFERASE, MITOCHONDRIAL"/>
    <property type="match status" value="1"/>
</dbReference>
<evidence type="ECO:0000256" key="1">
    <source>
        <dbReference type="ARBA" id="ARBA00022603"/>
    </source>
</evidence>
<dbReference type="CDD" id="cd02440">
    <property type="entry name" value="AdoMet_MTases"/>
    <property type="match status" value="1"/>
</dbReference>
<comment type="caution">
    <text evidence="5">The sequence shown here is derived from an EMBL/GenBank/DDBJ whole genome shotgun (WGS) entry which is preliminary data.</text>
</comment>
<keyword evidence="6" id="KW-1185">Reference proteome</keyword>
<evidence type="ECO:0000313" key="5">
    <source>
        <dbReference type="EMBL" id="MCS7481313.1"/>
    </source>
</evidence>
<dbReference type="AlphaFoldDB" id="A0A9X2VTJ8"/>
<evidence type="ECO:0000256" key="3">
    <source>
        <dbReference type="ARBA" id="ARBA00022691"/>
    </source>
</evidence>
<dbReference type="RefSeq" id="WP_259626800.1">
    <property type="nucleotide sequence ID" value="NZ_JANYMP010000017.1"/>
</dbReference>
<evidence type="ECO:0000256" key="2">
    <source>
        <dbReference type="ARBA" id="ARBA00022679"/>
    </source>
</evidence>
<dbReference type="PANTHER" id="PTHR43464">
    <property type="entry name" value="METHYLTRANSFERASE"/>
    <property type="match status" value="1"/>
</dbReference>
<dbReference type="Proteomes" id="UP001141259">
    <property type="component" value="Unassembled WGS sequence"/>
</dbReference>
<dbReference type="Gene3D" id="3.40.50.150">
    <property type="entry name" value="Vaccinia Virus protein VP39"/>
    <property type="match status" value="1"/>
</dbReference>
<gene>
    <name evidence="5" type="ORF">NZH93_31025</name>
</gene>
<accession>A0A9X2VTJ8</accession>
<feature type="domain" description="Methyltransferase" evidence="4">
    <location>
        <begin position="38"/>
        <end position="129"/>
    </location>
</feature>